<dbReference type="SUPFAM" id="SSF48371">
    <property type="entry name" value="ARM repeat"/>
    <property type="match status" value="1"/>
</dbReference>
<dbReference type="InterPro" id="IPR016024">
    <property type="entry name" value="ARM-type_fold"/>
</dbReference>
<keyword evidence="2" id="KW-1133">Transmembrane helix</keyword>
<sequence>MAATSAANERSIAIPGPGDDQPAAQPAALAGGGDEDEGAWKTAQKWLNRFVRVVAFVERTGNAVGTLAFTWATVVVLGGYSTDLREDFWYAMAIVFLEAYSSWSFMGESDLYYEFVLVPNLVVYNAANRVIGGLRVFSRQNKSDDKFLFKTTGGIRVLKLSSTLELLYFLNAVIVMLCLSVILTVVLTHVFPKKRYVPLVLAALLVLLARFPIIWLLKRANRPGSGRRVVAIVLRLTPLAAILALGCSLVLLYGAPPLTVLASVLLLFMTFALCQQLIAVREKIKRPAPLQRPTAAGEASPPPPSFAQRAQLVLANTMLVVCPPLMVAFLTATFGFLGLYVVLTAVALGNFQIPAAVARVAISSARLAGRVDRVSTGNVNLVPSLKIFYGLVLAQGALYIVACLTDPFSVLLRRWLARRCKLGTRSVDLYYEHAYDAWMEDGLLATEDANIVSFAVDSLSAPAEPSRSRERVLAGVTVLHCFLRQRRGSKARLASSKIITSTNAIATLIGMLGWGAEEDRQIRLFAAKVIGEVAGELRIARFPGTVQLISSLLDAPSCSKKEQDSGGSTQTKAAAGNVNTDSTCCCCFPKPSCPRRIKNLWSAPDEEPLDDDEDALPIMGMLILEKLASDPENCAEIWRAANLVSKVIGFIACSSNEAQRNRRPITASSLKLVAKLAGAKGEIGVTLRRKISDHPFLVSSLAGILEDDGAGTEEWAPAMDILAKLCVNADTRQEVGEIAAIITRLVQEFFPSQRDQQASSTQDDRQLRLAAGEALATLATESPGNCSAILKEFKGKYCDLVNDLKNMISARDEDGCRCAASLLQNLCAHSGDELRHLGFSDHLASALKVILEKILNTKGKQLEVLIGLAAQIHNAMPACFKDALESLANNTAEALVQKMVDTLNSSKKPSPECPRMRRAIVELAISIVETRTLPYGYAADFRKKGMVEALSKVKRTPSKVERYRLFFGDAGVVLERGLPLPDMVATAKGLIETASPSPGV</sequence>
<protein>
    <recommendedName>
        <fullName evidence="5">BLE2 protein</fullName>
    </recommendedName>
</protein>
<dbReference type="Gene3D" id="1.25.10.10">
    <property type="entry name" value="Leucine-rich Repeat Variant"/>
    <property type="match status" value="1"/>
</dbReference>
<feature type="transmembrane region" description="Helical" evidence="2">
    <location>
        <begin position="63"/>
        <end position="81"/>
    </location>
</feature>
<dbReference type="HOGENOM" id="CLU_006857_3_0_1"/>
<name>B8ABW8_ORYSI</name>
<feature type="transmembrane region" description="Helical" evidence="2">
    <location>
        <begin position="229"/>
        <end position="254"/>
    </location>
</feature>
<dbReference type="AlphaFoldDB" id="B8ABW8"/>
<dbReference type="Gramene" id="BGIOSGA001196-TA">
    <property type="protein sequence ID" value="BGIOSGA001196-PA"/>
    <property type="gene ID" value="BGIOSGA001196"/>
</dbReference>
<dbReference type="Proteomes" id="UP000007015">
    <property type="component" value="Chromosome 1"/>
</dbReference>
<feature type="transmembrane region" description="Helical" evidence="2">
    <location>
        <begin position="318"/>
        <end position="343"/>
    </location>
</feature>
<feature type="transmembrane region" description="Helical" evidence="2">
    <location>
        <begin position="260"/>
        <end position="280"/>
    </location>
</feature>
<dbReference type="STRING" id="39946.B8ABW8"/>
<keyword evidence="4" id="KW-1185">Reference proteome</keyword>
<feature type="transmembrane region" description="Helical" evidence="2">
    <location>
        <begin position="387"/>
        <end position="412"/>
    </location>
</feature>
<feature type="compositionally biased region" description="Low complexity" evidence="1">
    <location>
        <begin position="15"/>
        <end position="29"/>
    </location>
</feature>
<feature type="transmembrane region" description="Helical" evidence="2">
    <location>
        <begin position="494"/>
        <end position="516"/>
    </location>
</feature>
<evidence type="ECO:0000256" key="1">
    <source>
        <dbReference type="SAM" id="MobiDB-lite"/>
    </source>
</evidence>
<feature type="region of interest" description="Disordered" evidence="1">
    <location>
        <begin position="1"/>
        <end position="37"/>
    </location>
</feature>
<dbReference type="PANTHER" id="PTHR33115">
    <property type="entry name" value="ARM REPEAT SUPERFAMILY PROTEIN"/>
    <property type="match status" value="1"/>
</dbReference>
<dbReference type="PANTHER" id="PTHR33115:SF37">
    <property type="entry name" value="OS01G0618300 PROTEIN"/>
    <property type="match status" value="1"/>
</dbReference>
<dbReference type="OMA" id="ENCAEIW"/>
<reference evidence="3 4" key="1">
    <citation type="journal article" date="2005" name="PLoS Biol.">
        <title>The genomes of Oryza sativa: a history of duplications.</title>
        <authorList>
            <person name="Yu J."/>
            <person name="Wang J."/>
            <person name="Lin W."/>
            <person name="Li S."/>
            <person name="Li H."/>
            <person name="Zhou J."/>
            <person name="Ni P."/>
            <person name="Dong W."/>
            <person name="Hu S."/>
            <person name="Zeng C."/>
            <person name="Zhang J."/>
            <person name="Zhang Y."/>
            <person name="Li R."/>
            <person name="Xu Z."/>
            <person name="Li S."/>
            <person name="Li X."/>
            <person name="Zheng H."/>
            <person name="Cong L."/>
            <person name="Lin L."/>
            <person name="Yin J."/>
            <person name="Geng J."/>
            <person name="Li G."/>
            <person name="Shi J."/>
            <person name="Liu J."/>
            <person name="Lv H."/>
            <person name="Li J."/>
            <person name="Wang J."/>
            <person name="Deng Y."/>
            <person name="Ran L."/>
            <person name="Shi X."/>
            <person name="Wang X."/>
            <person name="Wu Q."/>
            <person name="Li C."/>
            <person name="Ren X."/>
            <person name="Wang J."/>
            <person name="Wang X."/>
            <person name="Li D."/>
            <person name="Liu D."/>
            <person name="Zhang X."/>
            <person name="Ji Z."/>
            <person name="Zhao W."/>
            <person name="Sun Y."/>
            <person name="Zhang Z."/>
            <person name="Bao J."/>
            <person name="Han Y."/>
            <person name="Dong L."/>
            <person name="Ji J."/>
            <person name="Chen P."/>
            <person name="Wu S."/>
            <person name="Liu J."/>
            <person name="Xiao Y."/>
            <person name="Bu D."/>
            <person name="Tan J."/>
            <person name="Yang L."/>
            <person name="Ye C."/>
            <person name="Zhang J."/>
            <person name="Xu J."/>
            <person name="Zhou Y."/>
            <person name="Yu Y."/>
            <person name="Zhang B."/>
            <person name="Zhuang S."/>
            <person name="Wei H."/>
            <person name="Liu B."/>
            <person name="Lei M."/>
            <person name="Yu H."/>
            <person name="Li Y."/>
            <person name="Xu H."/>
            <person name="Wei S."/>
            <person name="He X."/>
            <person name="Fang L."/>
            <person name="Zhang Z."/>
            <person name="Zhang Y."/>
            <person name="Huang X."/>
            <person name="Su Z."/>
            <person name="Tong W."/>
            <person name="Li J."/>
            <person name="Tong Z."/>
            <person name="Li S."/>
            <person name="Ye J."/>
            <person name="Wang L."/>
            <person name="Fang L."/>
            <person name="Lei T."/>
            <person name="Chen C."/>
            <person name="Chen H."/>
            <person name="Xu Z."/>
            <person name="Li H."/>
            <person name="Huang H."/>
            <person name="Zhang F."/>
            <person name="Xu H."/>
            <person name="Li N."/>
            <person name="Zhao C."/>
            <person name="Li S."/>
            <person name="Dong L."/>
            <person name="Huang Y."/>
            <person name="Li L."/>
            <person name="Xi Y."/>
            <person name="Qi Q."/>
            <person name="Li W."/>
            <person name="Zhang B."/>
            <person name="Hu W."/>
            <person name="Zhang Y."/>
            <person name="Tian X."/>
            <person name="Jiao Y."/>
            <person name="Liang X."/>
            <person name="Jin J."/>
            <person name="Gao L."/>
            <person name="Zheng W."/>
            <person name="Hao B."/>
            <person name="Liu S."/>
            <person name="Wang W."/>
            <person name="Yuan L."/>
            <person name="Cao M."/>
            <person name="McDermott J."/>
            <person name="Samudrala R."/>
            <person name="Wang J."/>
            <person name="Wong G.K."/>
            <person name="Yang H."/>
        </authorList>
    </citation>
    <scope>NUCLEOTIDE SEQUENCE [LARGE SCALE GENOMIC DNA]</scope>
    <source>
        <strain evidence="4">cv. 93-11</strain>
    </source>
</reference>
<evidence type="ECO:0000313" key="3">
    <source>
        <dbReference type="EMBL" id="EEC71099.1"/>
    </source>
</evidence>
<feature type="transmembrane region" description="Helical" evidence="2">
    <location>
        <begin position="166"/>
        <end position="190"/>
    </location>
</feature>
<dbReference type="EMBL" id="CM000126">
    <property type="protein sequence ID" value="EEC71099.1"/>
    <property type="molecule type" value="Genomic_DNA"/>
</dbReference>
<evidence type="ECO:0000256" key="2">
    <source>
        <dbReference type="SAM" id="Phobius"/>
    </source>
</evidence>
<feature type="transmembrane region" description="Helical" evidence="2">
    <location>
        <begin position="112"/>
        <end position="131"/>
    </location>
</feature>
<evidence type="ECO:0000313" key="4">
    <source>
        <dbReference type="Proteomes" id="UP000007015"/>
    </source>
</evidence>
<organism evidence="3 4">
    <name type="scientific">Oryza sativa subsp. indica</name>
    <name type="common">Rice</name>
    <dbReference type="NCBI Taxonomy" id="39946"/>
    <lineage>
        <taxon>Eukaryota</taxon>
        <taxon>Viridiplantae</taxon>
        <taxon>Streptophyta</taxon>
        <taxon>Embryophyta</taxon>
        <taxon>Tracheophyta</taxon>
        <taxon>Spermatophyta</taxon>
        <taxon>Magnoliopsida</taxon>
        <taxon>Liliopsida</taxon>
        <taxon>Poales</taxon>
        <taxon>Poaceae</taxon>
        <taxon>BOP clade</taxon>
        <taxon>Oryzoideae</taxon>
        <taxon>Oryzeae</taxon>
        <taxon>Oryzinae</taxon>
        <taxon>Oryza</taxon>
        <taxon>Oryza sativa</taxon>
    </lineage>
</organism>
<evidence type="ECO:0008006" key="5">
    <source>
        <dbReference type="Google" id="ProtNLM"/>
    </source>
</evidence>
<gene>
    <name evidence="3" type="ORF">OsI_02883</name>
</gene>
<dbReference type="InterPro" id="IPR011989">
    <property type="entry name" value="ARM-like"/>
</dbReference>
<proteinExistence type="predicted"/>
<keyword evidence="2" id="KW-0812">Transmembrane</keyword>
<feature type="transmembrane region" description="Helical" evidence="2">
    <location>
        <begin position="196"/>
        <end position="217"/>
    </location>
</feature>
<keyword evidence="2" id="KW-0472">Membrane</keyword>
<accession>B8ABW8</accession>